<dbReference type="InterPro" id="IPR020542">
    <property type="entry name" value="Asp_carbamoyltrfase_reg_C"/>
</dbReference>
<keyword evidence="2" id="KW-0862">Zinc</keyword>
<sequence>MLQITSIKNGLVIDHIKAGVGIKIFNYLKLENQKNQVALIINADSRTLGKKDIIKIENSKYINYTILGILSPDLTINEVKDGEIKNKFKPQLPTRVVDIIKCNNPRCITLDEKYIKHSFKLVDEKSATYRCEYCDYIRKI</sequence>
<dbReference type="PANTHER" id="PTHR35805">
    <property type="entry name" value="ASPARTATE CARBAMOYLTRANSFERASE REGULATORY CHAIN"/>
    <property type="match status" value="1"/>
</dbReference>
<dbReference type="SUPFAM" id="SSF54893">
    <property type="entry name" value="Aspartate carbamoyltransferase, Regulatory-chain, N-terminal domain"/>
    <property type="match status" value="1"/>
</dbReference>
<dbReference type="GO" id="GO:0046872">
    <property type="term" value="F:metal ion binding"/>
    <property type="evidence" value="ECO:0007669"/>
    <property type="project" value="UniProtKB-KW"/>
</dbReference>
<comment type="caution">
    <text evidence="6">The sequence shown here is derived from an EMBL/GenBank/DDBJ whole genome shotgun (WGS) entry which is preliminary data.</text>
</comment>
<dbReference type="GO" id="GO:0006221">
    <property type="term" value="P:pyrimidine nucleotide biosynthetic process"/>
    <property type="evidence" value="ECO:0007669"/>
    <property type="project" value="UniProtKB-KW"/>
</dbReference>
<evidence type="ECO:0000256" key="3">
    <source>
        <dbReference type="ARBA" id="ARBA00022975"/>
    </source>
</evidence>
<keyword evidence="3" id="KW-0665">Pyrimidine biosynthesis</keyword>
<dbReference type="AlphaFoldDB" id="A0ABD4RHK1"/>
<evidence type="ECO:0000259" key="4">
    <source>
        <dbReference type="Pfam" id="PF01948"/>
    </source>
</evidence>
<dbReference type="PANTHER" id="PTHR35805:SF1">
    <property type="entry name" value="ASPARTATE CARBAMOYLTRANSFERASE REGULATORY CHAIN"/>
    <property type="match status" value="1"/>
</dbReference>
<dbReference type="KEGG" id="cchv:BTM20_09090"/>
<dbReference type="GeneID" id="66302028"/>
<dbReference type="Proteomes" id="UP000775179">
    <property type="component" value="Unassembled WGS sequence"/>
</dbReference>
<dbReference type="InterPro" id="IPR020545">
    <property type="entry name" value="Asp_carbamoyltransf_reg_N"/>
</dbReference>
<dbReference type="Pfam" id="PF01948">
    <property type="entry name" value="PyrI"/>
    <property type="match status" value="1"/>
</dbReference>
<dbReference type="InterPro" id="IPR036792">
    <property type="entry name" value="Asp_carbatrfase_reg_C_sf"/>
</dbReference>
<dbReference type="NCBIfam" id="NF002063">
    <property type="entry name" value="PRK00893.1-3"/>
    <property type="match status" value="1"/>
</dbReference>
<evidence type="ECO:0000256" key="1">
    <source>
        <dbReference type="ARBA" id="ARBA00022723"/>
    </source>
</evidence>
<dbReference type="Gene3D" id="3.30.70.140">
    <property type="entry name" value="Aspartate carbamoyltransferase regulatory subunit, N-terminal domain"/>
    <property type="match status" value="1"/>
</dbReference>
<reference evidence="6 7" key="1">
    <citation type="submission" date="2021-08" db="EMBL/GenBank/DDBJ databases">
        <title>Genome sequence analysis of Clostridium chauvoei strains of European origin and evaluation of typing options for outbreak investigations.</title>
        <authorList>
            <person name="Abdel-Glil M."/>
            <person name="Thomas P."/>
            <person name="Seyboldt C."/>
        </authorList>
    </citation>
    <scope>NUCLEOTIDE SEQUENCE [LARGE SCALE GENOMIC DNA]</scope>
    <source>
        <strain evidence="6 7">S0260-09</strain>
    </source>
</reference>
<dbReference type="SUPFAM" id="SSF57825">
    <property type="entry name" value="Aspartate carbamoyltransferase, Regulatory-chain, C-terminal domain"/>
    <property type="match status" value="1"/>
</dbReference>
<dbReference type="Pfam" id="PF02748">
    <property type="entry name" value="PyrI_C"/>
    <property type="match status" value="1"/>
</dbReference>
<proteinExistence type="predicted"/>
<evidence type="ECO:0000259" key="5">
    <source>
        <dbReference type="Pfam" id="PF02748"/>
    </source>
</evidence>
<evidence type="ECO:0000313" key="7">
    <source>
        <dbReference type="Proteomes" id="UP000775179"/>
    </source>
</evidence>
<organism evidence="6 7">
    <name type="scientific">Clostridium chauvoei</name>
    <dbReference type="NCBI Taxonomy" id="46867"/>
    <lineage>
        <taxon>Bacteria</taxon>
        <taxon>Bacillati</taxon>
        <taxon>Bacillota</taxon>
        <taxon>Clostridia</taxon>
        <taxon>Eubacteriales</taxon>
        <taxon>Clostridiaceae</taxon>
        <taxon>Clostridium</taxon>
    </lineage>
</organism>
<dbReference type="Gene3D" id="2.30.30.20">
    <property type="entry name" value="Aspartate carbamoyltransferase regulatory subunit, C-terminal domain"/>
    <property type="match status" value="1"/>
</dbReference>
<evidence type="ECO:0000313" key="6">
    <source>
        <dbReference type="EMBL" id="MBX7290872.1"/>
    </source>
</evidence>
<name>A0ABD4RHK1_9CLOT</name>
<dbReference type="InterPro" id="IPR036793">
    <property type="entry name" value="Asp_carbatrfase_reg_N_sf"/>
</dbReference>
<dbReference type="InterPro" id="IPR002801">
    <property type="entry name" value="Asp_carbamoylTrfase_reg"/>
</dbReference>
<keyword evidence="1" id="KW-0479">Metal-binding</keyword>
<gene>
    <name evidence="6" type="ORF">K4H94_07425</name>
</gene>
<feature type="domain" description="Aspartate carbamoyltransferase regulatory subunit C-terminal" evidence="5">
    <location>
        <begin position="95"/>
        <end position="136"/>
    </location>
</feature>
<feature type="domain" description="Aspartate carbamoyltransferase regulatory subunit N-terminal" evidence="4">
    <location>
        <begin position="2"/>
        <end position="90"/>
    </location>
</feature>
<dbReference type="RefSeq" id="WP_021876018.1">
    <property type="nucleotide sequence ID" value="NZ_CP018624.1"/>
</dbReference>
<protein>
    <submittedName>
        <fullName evidence="6">Aspartate carbamoyltransferase regulatory subunit</fullName>
    </submittedName>
</protein>
<evidence type="ECO:0000256" key="2">
    <source>
        <dbReference type="ARBA" id="ARBA00022833"/>
    </source>
</evidence>
<dbReference type="EMBL" id="JAIFTX010000013">
    <property type="protein sequence ID" value="MBX7290872.1"/>
    <property type="molecule type" value="Genomic_DNA"/>
</dbReference>
<accession>A0ABD4RHK1</accession>